<dbReference type="PRINTS" id="PR00725">
    <property type="entry name" value="DADACBPTASE1"/>
</dbReference>
<dbReference type="Pfam" id="PF00768">
    <property type="entry name" value="Peptidase_S11"/>
    <property type="match status" value="1"/>
</dbReference>
<feature type="domain" description="Peptidase S11 D-alanyl-D-alanine carboxypeptidase A N-terminal" evidence="10">
    <location>
        <begin position="59"/>
        <end position="283"/>
    </location>
</feature>
<accession>A0A1G1XPG6</accession>
<gene>
    <name evidence="11" type="ORF">A2Y82_00700</name>
</gene>
<feature type="binding site" evidence="8">
    <location>
        <position position="252"/>
    </location>
    <ligand>
        <name>substrate</name>
    </ligand>
</feature>
<dbReference type="PANTHER" id="PTHR21581:SF6">
    <property type="entry name" value="TRAFFICKING PROTEIN PARTICLE COMPLEX SUBUNIT 12"/>
    <property type="match status" value="1"/>
</dbReference>
<dbReference type="GO" id="GO:0071555">
    <property type="term" value="P:cell wall organization"/>
    <property type="evidence" value="ECO:0007669"/>
    <property type="project" value="UniProtKB-KW"/>
</dbReference>
<protein>
    <recommendedName>
        <fullName evidence="10">Peptidase S11 D-alanyl-D-alanine carboxypeptidase A N-terminal domain-containing protein</fullName>
    </recommendedName>
</protein>
<evidence type="ECO:0000256" key="4">
    <source>
        <dbReference type="ARBA" id="ARBA00022960"/>
    </source>
</evidence>
<comment type="similarity">
    <text evidence="1 9">Belongs to the peptidase S11 family.</text>
</comment>
<feature type="active site" description="Proton acceptor" evidence="7">
    <location>
        <position position="92"/>
    </location>
</feature>
<dbReference type="InterPro" id="IPR001967">
    <property type="entry name" value="Peptidase_S11_N"/>
</dbReference>
<sequence>MLLSAIISLFIIPTLYNVQLNFNGFLNLNNLSNFQSPEALSKLEDTAPEKLFTDYLDIKITAKSAIAVASNSGKILYQKNENDILPIASITKLMTALVFLDNNPGWQKEFYTIPSDRRNGGIIYLNTGEILTIKDLFYTALIVSDNDAAMALSRASGLAEQEFINQMNVKARTLGLTNTYFADPTGLKIENNSNVKDLVKLLNFVLANEEIKAATSTSYYEFKVRGSNKTRTVKLKNTDWLLKSYLNVIGGKTGSLEQAGYCLAVKINGENNQDIIIVVLGSQSNNDRFQDVKAISDWVFSNYKWK</sequence>
<dbReference type="GO" id="GO:0009002">
    <property type="term" value="F:serine-type D-Ala-D-Ala carboxypeptidase activity"/>
    <property type="evidence" value="ECO:0007669"/>
    <property type="project" value="InterPro"/>
</dbReference>
<dbReference type="GO" id="GO:0006508">
    <property type="term" value="P:proteolysis"/>
    <property type="evidence" value="ECO:0007669"/>
    <property type="project" value="InterPro"/>
</dbReference>
<dbReference type="PANTHER" id="PTHR21581">
    <property type="entry name" value="D-ALANYL-D-ALANINE CARBOXYPEPTIDASE"/>
    <property type="match status" value="1"/>
</dbReference>
<feature type="active site" description="Acyl-ester intermediate" evidence="7">
    <location>
        <position position="89"/>
    </location>
</feature>
<keyword evidence="3" id="KW-0378">Hydrolase</keyword>
<evidence type="ECO:0000256" key="5">
    <source>
        <dbReference type="ARBA" id="ARBA00022984"/>
    </source>
</evidence>
<keyword evidence="2" id="KW-0732">Signal</keyword>
<evidence type="ECO:0000256" key="3">
    <source>
        <dbReference type="ARBA" id="ARBA00022801"/>
    </source>
</evidence>
<dbReference type="EMBL" id="MHHZ01000013">
    <property type="protein sequence ID" value="OGY41834.1"/>
    <property type="molecule type" value="Genomic_DNA"/>
</dbReference>
<organism evidence="11 12">
    <name type="scientific">Candidatus Buchananbacteria bacterium RBG_13_36_9</name>
    <dbReference type="NCBI Taxonomy" id="1797530"/>
    <lineage>
        <taxon>Bacteria</taxon>
        <taxon>Candidatus Buchananiibacteriota</taxon>
    </lineage>
</organism>
<feature type="active site" evidence="7">
    <location>
        <position position="144"/>
    </location>
</feature>
<evidence type="ECO:0000313" key="12">
    <source>
        <dbReference type="Proteomes" id="UP000176498"/>
    </source>
</evidence>
<name>A0A1G1XPG6_9BACT</name>
<dbReference type="Gene3D" id="3.40.710.10">
    <property type="entry name" value="DD-peptidase/beta-lactamase superfamily"/>
    <property type="match status" value="1"/>
</dbReference>
<keyword evidence="5" id="KW-0573">Peptidoglycan synthesis</keyword>
<keyword evidence="4" id="KW-0133">Cell shape</keyword>
<dbReference type="InterPro" id="IPR018044">
    <property type="entry name" value="Peptidase_S11"/>
</dbReference>
<reference evidence="11 12" key="1">
    <citation type="journal article" date="2016" name="Nat. Commun.">
        <title>Thousands of microbial genomes shed light on interconnected biogeochemical processes in an aquifer system.</title>
        <authorList>
            <person name="Anantharaman K."/>
            <person name="Brown C.T."/>
            <person name="Hug L.A."/>
            <person name="Sharon I."/>
            <person name="Castelle C.J."/>
            <person name="Probst A.J."/>
            <person name="Thomas B.C."/>
            <person name="Singh A."/>
            <person name="Wilkins M.J."/>
            <person name="Karaoz U."/>
            <person name="Brodie E.L."/>
            <person name="Williams K.H."/>
            <person name="Hubbard S.S."/>
            <person name="Banfield J.F."/>
        </authorList>
    </citation>
    <scope>NUCLEOTIDE SEQUENCE [LARGE SCALE GENOMIC DNA]</scope>
</reference>
<evidence type="ECO:0000256" key="8">
    <source>
        <dbReference type="PIRSR" id="PIRSR618044-2"/>
    </source>
</evidence>
<evidence type="ECO:0000256" key="6">
    <source>
        <dbReference type="ARBA" id="ARBA00023316"/>
    </source>
</evidence>
<evidence type="ECO:0000256" key="7">
    <source>
        <dbReference type="PIRSR" id="PIRSR618044-1"/>
    </source>
</evidence>
<evidence type="ECO:0000259" key="10">
    <source>
        <dbReference type="Pfam" id="PF00768"/>
    </source>
</evidence>
<proteinExistence type="inferred from homology"/>
<dbReference type="Proteomes" id="UP000176498">
    <property type="component" value="Unassembled WGS sequence"/>
</dbReference>
<evidence type="ECO:0000256" key="9">
    <source>
        <dbReference type="RuleBase" id="RU004016"/>
    </source>
</evidence>
<dbReference type="AlphaFoldDB" id="A0A1G1XPG6"/>
<dbReference type="InterPro" id="IPR012338">
    <property type="entry name" value="Beta-lactam/transpept-like"/>
</dbReference>
<dbReference type="SUPFAM" id="SSF56601">
    <property type="entry name" value="beta-lactamase/transpeptidase-like"/>
    <property type="match status" value="1"/>
</dbReference>
<dbReference type="GO" id="GO:0008360">
    <property type="term" value="P:regulation of cell shape"/>
    <property type="evidence" value="ECO:0007669"/>
    <property type="project" value="UniProtKB-KW"/>
</dbReference>
<evidence type="ECO:0000256" key="1">
    <source>
        <dbReference type="ARBA" id="ARBA00007164"/>
    </source>
</evidence>
<comment type="caution">
    <text evidence="11">The sequence shown here is derived from an EMBL/GenBank/DDBJ whole genome shotgun (WGS) entry which is preliminary data.</text>
</comment>
<dbReference type="GO" id="GO:0009252">
    <property type="term" value="P:peptidoglycan biosynthetic process"/>
    <property type="evidence" value="ECO:0007669"/>
    <property type="project" value="UniProtKB-KW"/>
</dbReference>
<evidence type="ECO:0000256" key="2">
    <source>
        <dbReference type="ARBA" id="ARBA00022729"/>
    </source>
</evidence>
<keyword evidence="6" id="KW-0961">Cell wall biogenesis/degradation</keyword>
<evidence type="ECO:0000313" key="11">
    <source>
        <dbReference type="EMBL" id="OGY41834.1"/>
    </source>
</evidence>